<reference evidence="3 4" key="1">
    <citation type="journal article" date="2018" name="Sci. Rep.">
        <title>Genomic signatures of local adaptation to the degree of environmental predictability in rotifers.</title>
        <authorList>
            <person name="Franch-Gras L."/>
            <person name="Hahn C."/>
            <person name="Garcia-Roger E.M."/>
            <person name="Carmona M.J."/>
            <person name="Serra M."/>
            <person name="Gomez A."/>
        </authorList>
    </citation>
    <scope>NUCLEOTIDE SEQUENCE [LARGE SCALE GENOMIC DNA]</scope>
    <source>
        <strain evidence="3">HYR1</strain>
    </source>
</reference>
<feature type="domain" description="B30.2/SPRY" evidence="2">
    <location>
        <begin position="1"/>
        <end position="183"/>
    </location>
</feature>
<dbReference type="CDD" id="cd12880">
    <property type="entry name" value="SPRYD7"/>
    <property type="match status" value="1"/>
</dbReference>
<dbReference type="SUPFAM" id="SSF49899">
    <property type="entry name" value="Concanavalin A-like lectins/glucanases"/>
    <property type="match status" value="1"/>
</dbReference>
<dbReference type="PANTHER" id="PTHR20951">
    <property type="entry name" value="C13ORF1 PROTEIN-RELATED"/>
    <property type="match status" value="1"/>
</dbReference>
<evidence type="ECO:0000256" key="1">
    <source>
        <dbReference type="ARBA" id="ARBA00021772"/>
    </source>
</evidence>
<sequence>MLDPFCQCFSFWSKSDENSEIGNTVSKIEESDVSLDLNRAGQDVVIVKNGKRLCGTGGAISNAPITQNKAYFEVKIRSGGRWGIGLSTKRVDLNKVPLGCDGESWVLRNDGNFFNNNEIKFKTNKNFDEGDIIGVTYDHELLNFFLNGDNMETSITGIRGTVYPVFYVDDGSILDVQFDSFYHQPPNGFDRIMIEKSIL</sequence>
<dbReference type="Proteomes" id="UP000276133">
    <property type="component" value="Unassembled WGS sequence"/>
</dbReference>
<dbReference type="PROSITE" id="PS50188">
    <property type="entry name" value="B302_SPRY"/>
    <property type="match status" value="1"/>
</dbReference>
<organism evidence="3 4">
    <name type="scientific">Brachionus plicatilis</name>
    <name type="common">Marine rotifer</name>
    <name type="synonym">Brachionus muelleri</name>
    <dbReference type="NCBI Taxonomy" id="10195"/>
    <lineage>
        <taxon>Eukaryota</taxon>
        <taxon>Metazoa</taxon>
        <taxon>Spiralia</taxon>
        <taxon>Gnathifera</taxon>
        <taxon>Rotifera</taxon>
        <taxon>Eurotatoria</taxon>
        <taxon>Monogononta</taxon>
        <taxon>Pseudotrocha</taxon>
        <taxon>Ploima</taxon>
        <taxon>Brachionidae</taxon>
        <taxon>Brachionus</taxon>
    </lineage>
</organism>
<dbReference type="InterPro" id="IPR001870">
    <property type="entry name" value="B30.2/SPRY"/>
</dbReference>
<evidence type="ECO:0000259" key="2">
    <source>
        <dbReference type="PROSITE" id="PS50188"/>
    </source>
</evidence>
<dbReference type="SMART" id="SM00449">
    <property type="entry name" value="SPRY"/>
    <property type="match status" value="1"/>
</dbReference>
<evidence type="ECO:0000313" key="3">
    <source>
        <dbReference type="EMBL" id="RNA36404.1"/>
    </source>
</evidence>
<dbReference type="Gene3D" id="2.60.120.920">
    <property type="match status" value="1"/>
</dbReference>
<dbReference type="STRING" id="10195.A0A3M7SKJ8"/>
<dbReference type="InterPro" id="IPR035766">
    <property type="entry name" value="SPRYD7"/>
</dbReference>
<name>A0A3M7SKJ8_BRAPC</name>
<dbReference type="Pfam" id="PF00622">
    <property type="entry name" value="SPRY"/>
    <property type="match status" value="1"/>
</dbReference>
<dbReference type="AlphaFoldDB" id="A0A3M7SKJ8"/>
<comment type="caution">
    <text evidence="3">The sequence shown here is derived from an EMBL/GenBank/DDBJ whole genome shotgun (WGS) entry which is preliminary data.</text>
</comment>
<dbReference type="OrthoDB" id="40953at2759"/>
<dbReference type="InterPro" id="IPR013320">
    <property type="entry name" value="ConA-like_dom_sf"/>
</dbReference>
<dbReference type="InterPro" id="IPR003877">
    <property type="entry name" value="SPRY_dom"/>
</dbReference>
<proteinExistence type="predicted"/>
<dbReference type="PANTHER" id="PTHR20951:SF2">
    <property type="entry name" value="SPRY DOMAIN-CONTAINING PROTEIN 7"/>
    <property type="match status" value="1"/>
</dbReference>
<protein>
    <recommendedName>
        <fullName evidence="1">SPRY domain-containing protein 7</fullName>
    </recommendedName>
</protein>
<accession>A0A3M7SKJ8</accession>
<evidence type="ECO:0000313" key="4">
    <source>
        <dbReference type="Proteomes" id="UP000276133"/>
    </source>
</evidence>
<gene>
    <name evidence="3" type="ORF">BpHYR1_027711</name>
</gene>
<keyword evidence="4" id="KW-1185">Reference proteome</keyword>
<dbReference type="InterPro" id="IPR043136">
    <property type="entry name" value="B30.2/SPRY_sf"/>
</dbReference>
<dbReference type="EMBL" id="REGN01001190">
    <property type="protein sequence ID" value="RNA36404.1"/>
    <property type="molecule type" value="Genomic_DNA"/>
</dbReference>